<dbReference type="PANTHER" id="PTHR47926:SF344">
    <property type="entry name" value="OS07G0636900 PROTEIN"/>
    <property type="match status" value="1"/>
</dbReference>
<dbReference type="FunFam" id="1.25.40.10:FF:000878">
    <property type="entry name" value="Pentatricopeptide repeat-containing protein"/>
    <property type="match status" value="1"/>
</dbReference>
<accession>A0A835IXZ7</accession>
<dbReference type="InterPro" id="IPR046960">
    <property type="entry name" value="PPR_At4g14850-like_plant"/>
</dbReference>
<sequence>MCGSVSKPDVYTLPLVLRACASTGMVYRGMSVHGLCVKWGFEKNLFVASALIFFYVTTGRIYEAKRVFDGMAERDTVLWAAMFAGYAQHGEPLLSLEVYRNMVCEGVELNGVVMVNLLLVCSQLRWLRHGKSVHGWCVRRSLVSELSLGNALVNMYVKCSAIVNAYCMFSVMPDRDVISWSTLIAGYALIGSVNVALELFDQMLIDGIKPNGVTFLGVLSACAQTGMVDRAREYFDMMKDYRVVAGLKNYASLVDCLGKAGLIAEAERFVKEMPMEPDAAVLGALLGGCRIHGNIEVGERVANKLLKLEPDEGGYYMLLANMYADSGRYNDAEKVRDFMKQRSASKVPGCSQI</sequence>
<dbReference type="InterPro" id="IPR046848">
    <property type="entry name" value="E_motif"/>
</dbReference>
<evidence type="ECO:0000313" key="4">
    <source>
        <dbReference type="EMBL" id="KAF9625536.1"/>
    </source>
</evidence>
<dbReference type="Gene3D" id="1.25.40.10">
    <property type="entry name" value="Tetratricopeptide repeat domain"/>
    <property type="match status" value="2"/>
</dbReference>
<feature type="transmembrane region" description="Helical" evidence="3">
    <location>
        <begin position="45"/>
        <end position="62"/>
    </location>
</feature>
<dbReference type="GO" id="GO:0009451">
    <property type="term" value="P:RNA modification"/>
    <property type="evidence" value="ECO:0007669"/>
    <property type="project" value="InterPro"/>
</dbReference>
<keyword evidence="3" id="KW-1133">Transmembrane helix</keyword>
<evidence type="ECO:0000256" key="2">
    <source>
        <dbReference type="PROSITE-ProRule" id="PRU00708"/>
    </source>
</evidence>
<keyword evidence="5" id="KW-1185">Reference proteome</keyword>
<dbReference type="PANTHER" id="PTHR47926">
    <property type="entry name" value="PENTATRICOPEPTIDE REPEAT-CONTAINING PROTEIN"/>
    <property type="match status" value="1"/>
</dbReference>
<organism evidence="4 5">
    <name type="scientific">Coptis chinensis</name>
    <dbReference type="NCBI Taxonomy" id="261450"/>
    <lineage>
        <taxon>Eukaryota</taxon>
        <taxon>Viridiplantae</taxon>
        <taxon>Streptophyta</taxon>
        <taxon>Embryophyta</taxon>
        <taxon>Tracheophyta</taxon>
        <taxon>Spermatophyta</taxon>
        <taxon>Magnoliopsida</taxon>
        <taxon>Ranunculales</taxon>
        <taxon>Ranunculaceae</taxon>
        <taxon>Coptidoideae</taxon>
        <taxon>Coptis</taxon>
    </lineage>
</organism>
<dbReference type="EMBL" id="JADFTS010000001">
    <property type="protein sequence ID" value="KAF9625536.1"/>
    <property type="molecule type" value="Genomic_DNA"/>
</dbReference>
<dbReference type="Pfam" id="PF01535">
    <property type="entry name" value="PPR"/>
    <property type="match status" value="2"/>
</dbReference>
<keyword evidence="3" id="KW-0472">Membrane</keyword>
<reference evidence="4 5" key="1">
    <citation type="submission" date="2020-10" db="EMBL/GenBank/DDBJ databases">
        <title>The Coptis chinensis genome and diversification of protoberbering-type alkaloids.</title>
        <authorList>
            <person name="Wang B."/>
            <person name="Shu S."/>
            <person name="Song C."/>
            <person name="Liu Y."/>
        </authorList>
    </citation>
    <scope>NUCLEOTIDE SEQUENCE [LARGE SCALE GENOMIC DNA]</scope>
    <source>
        <strain evidence="4">HL-2020</strain>
        <tissue evidence="4">Leaf</tissue>
    </source>
</reference>
<feature type="repeat" description="PPR" evidence="2">
    <location>
        <begin position="176"/>
        <end position="210"/>
    </location>
</feature>
<name>A0A835IXZ7_9MAGN</name>
<keyword evidence="3" id="KW-0812">Transmembrane</keyword>
<dbReference type="InterPro" id="IPR002885">
    <property type="entry name" value="PPR_rpt"/>
</dbReference>
<dbReference type="GO" id="GO:0003723">
    <property type="term" value="F:RNA binding"/>
    <property type="evidence" value="ECO:0007669"/>
    <property type="project" value="InterPro"/>
</dbReference>
<evidence type="ECO:0000256" key="1">
    <source>
        <dbReference type="ARBA" id="ARBA00022737"/>
    </source>
</evidence>
<dbReference type="Pfam" id="PF20431">
    <property type="entry name" value="E_motif"/>
    <property type="match status" value="1"/>
</dbReference>
<comment type="caution">
    <text evidence="4">The sequence shown here is derived from an EMBL/GenBank/DDBJ whole genome shotgun (WGS) entry which is preliminary data.</text>
</comment>
<proteinExistence type="predicted"/>
<evidence type="ECO:0000313" key="5">
    <source>
        <dbReference type="Proteomes" id="UP000631114"/>
    </source>
</evidence>
<dbReference type="Proteomes" id="UP000631114">
    <property type="component" value="Unassembled WGS sequence"/>
</dbReference>
<dbReference type="SUPFAM" id="SSF48452">
    <property type="entry name" value="TPR-like"/>
    <property type="match status" value="1"/>
</dbReference>
<dbReference type="AlphaFoldDB" id="A0A835IXZ7"/>
<dbReference type="InterPro" id="IPR011990">
    <property type="entry name" value="TPR-like_helical_dom_sf"/>
</dbReference>
<protein>
    <recommendedName>
        <fullName evidence="6">Pentatricopeptide repeat-containing protein</fullName>
    </recommendedName>
</protein>
<feature type="repeat" description="PPR" evidence="2">
    <location>
        <begin position="211"/>
        <end position="245"/>
    </location>
</feature>
<dbReference type="Pfam" id="PF13041">
    <property type="entry name" value="PPR_2"/>
    <property type="match status" value="1"/>
</dbReference>
<dbReference type="NCBIfam" id="TIGR00756">
    <property type="entry name" value="PPR"/>
    <property type="match status" value="4"/>
</dbReference>
<evidence type="ECO:0000256" key="3">
    <source>
        <dbReference type="SAM" id="Phobius"/>
    </source>
</evidence>
<dbReference type="PROSITE" id="PS51375">
    <property type="entry name" value="PPR"/>
    <property type="match status" value="3"/>
</dbReference>
<evidence type="ECO:0008006" key="6">
    <source>
        <dbReference type="Google" id="ProtNLM"/>
    </source>
</evidence>
<feature type="repeat" description="PPR" evidence="2">
    <location>
        <begin position="75"/>
        <end position="109"/>
    </location>
</feature>
<dbReference type="FunFam" id="1.25.40.10:FF:000344">
    <property type="entry name" value="Pentatricopeptide repeat-containing protein"/>
    <property type="match status" value="1"/>
</dbReference>
<dbReference type="OrthoDB" id="185373at2759"/>
<keyword evidence="1" id="KW-0677">Repeat</keyword>
<gene>
    <name evidence="4" type="ORF">IFM89_023847</name>
</gene>